<gene>
    <name evidence="2" type="ORF">E2C01_052539</name>
</gene>
<accession>A0A5B7GM27</accession>
<dbReference type="Proteomes" id="UP000324222">
    <property type="component" value="Unassembled WGS sequence"/>
</dbReference>
<dbReference type="EMBL" id="VSRR010015769">
    <property type="protein sequence ID" value="MPC58533.1"/>
    <property type="molecule type" value="Genomic_DNA"/>
</dbReference>
<dbReference type="AlphaFoldDB" id="A0A5B7GM27"/>
<evidence type="ECO:0000256" key="1">
    <source>
        <dbReference type="SAM" id="MobiDB-lite"/>
    </source>
</evidence>
<dbReference type="Gene3D" id="6.20.60.10">
    <property type="match status" value="1"/>
</dbReference>
<protein>
    <submittedName>
        <fullName evidence="2">Uncharacterized protein</fullName>
    </submittedName>
</protein>
<reference evidence="2 3" key="1">
    <citation type="submission" date="2019-05" db="EMBL/GenBank/DDBJ databases">
        <title>Another draft genome of Portunus trituberculatus and its Hox gene families provides insights of decapod evolution.</title>
        <authorList>
            <person name="Jeong J.-H."/>
            <person name="Song I."/>
            <person name="Kim S."/>
            <person name="Choi T."/>
            <person name="Kim D."/>
            <person name="Ryu S."/>
            <person name="Kim W."/>
        </authorList>
    </citation>
    <scope>NUCLEOTIDE SEQUENCE [LARGE SCALE GENOMIC DNA]</scope>
    <source>
        <tissue evidence="2">Muscle</tissue>
    </source>
</reference>
<name>A0A5B7GM27_PORTR</name>
<comment type="caution">
    <text evidence="2">The sequence shown here is derived from an EMBL/GenBank/DDBJ whole genome shotgun (WGS) entry which is preliminary data.</text>
</comment>
<dbReference type="OrthoDB" id="5963188at2759"/>
<sequence>MATELPPIDQLRNSLACSLKLRLALSLKMTAPAGFIYVFLSNECAPSQCVGLNKVAAQSQVSPPSVTISKPARTKSLSQHTSGSEATDASSLKARTAQSQTENKKKVLPCISSVPASSASLCLPFTLLPGSFEVILCIDNAETSGNQKRFA</sequence>
<evidence type="ECO:0000313" key="2">
    <source>
        <dbReference type="EMBL" id="MPC58533.1"/>
    </source>
</evidence>
<keyword evidence="3" id="KW-1185">Reference proteome</keyword>
<evidence type="ECO:0000313" key="3">
    <source>
        <dbReference type="Proteomes" id="UP000324222"/>
    </source>
</evidence>
<organism evidence="2 3">
    <name type="scientific">Portunus trituberculatus</name>
    <name type="common">Swimming crab</name>
    <name type="synonym">Neptunus trituberculatus</name>
    <dbReference type="NCBI Taxonomy" id="210409"/>
    <lineage>
        <taxon>Eukaryota</taxon>
        <taxon>Metazoa</taxon>
        <taxon>Ecdysozoa</taxon>
        <taxon>Arthropoda</taxon>
        <taxon>Crustacea</taxon>
        <taxon>Multicrustacea</taxon>
        <taxon>Malacostraca</taxon>
        <taxon>Eumalacostraca</taxon>
        <taxon>Eucarida</taxon>
        <taxon>Decapoda</taxon>
        <taxon>Pleocyemata</taxon>
        <taxon>Brachyura</taxon>
        <taxon>Eubrachyura</taxon>
        <taxon>Portunoidea</taxon>
        <taxon>Portunidae</taxon>
        <taxon>Portuninae</taxon>
        <taxon>Portunus</taxon>
    </lineage>
</organism>
<feature type="compositionally biased region" description="Polar residues" evidence="1">
    <location>
        <begin position="75"/>
        <end position="90"/>
    </location>
</feature>
<proteinExistence type="predicted"/>
<feature type="region of interest" description="Disordered" evidence="1">
    <location>
        <begin position="61"/>
        <end position="100"/>
    </location>
</feature>